<dbReference type="Pfam" id="PF00106">
    <property type="entry name" value="adh_short"/>
    <property type="match status" value="1"/>
</dbReference>
<dbReference type="RefSeq" id="WP_034400475.1">
    <property type="nucleotide sequence ID" value="NZ_LT906453.1"/>
</dbReference>
<dbReference type="InterPro" id="IPR002347">
    <property type="entry name" value="SDR_fam"/>
</dbReference>
<gene>
    <name evidence="3" type="ORF">SAMEA4475696_00089</name>
</gene>
<sequence length="297" mass="32474">MTSWSSSDIPDQSGRVFVVTGANSGLGLVASRELAAKGAFVVMACRDVEKGNRVRADMMPGGDERSQVRYLDLADLESVHRFADDWGDRPISVVINNAGVMNTPLRRTVQGHELQFGTNVLGHFALMQRLWGVVTDRTVWLGSIAHRMGRPDLTDVDWRSRRYSSWQAYADSKMACVMLAYEQQRRLLQAGDSRRAMAAHPGIASTDLFRSHVGKRDANWLMGAVLSTLRCSQSPEEGALPELFAATVPHLAGGSYAGPGGVAGVVGAPRVEKSIRRSYDVAAGRQLWQVCESLTTR</sequence>
<dbReference type="PANTHER" id="PTHR24320:SF148">
    <property type="entry name" value="NAD(P)-BINDING ROSSMANN-FOLD SUPERFAMILY PROTEIN"/>
    <property type="match status" value="1"/>
</dbReference>
<dbReference type="PANTHER" id="PTHR24320">
    <property type="entry name" value="RETINOL DEHYDROGENASE"/>
    <property type="match status" value="1"/>
</dbReference>
<organism evidence="3 4">
    <name type="scientific">Dermatophilus congolensis</name>
    <dbReference type="NCBI Taxonomy" id="1863"/>
    <lineage>
        <taxon>Bacteria</taxon>
        <taxon>Bacillati</taxon>
        <taxon>Actinomycetota</taxon>
        <taxon>Actinomycetes</taxon>
        <taxon>Micrococcales</taxon>
        <taxon>Dermatophilaceae</taxon>
        <taxon>Dermatophilus</taxon>
    </lineage>
</organism>
<dbReference type="InterPro" id="IPR036291">
    <property type="entry name" value="NAD(P)-bd_dom_sf"/>
</dbReference>
<dbReference type="KEGG" id="dco:SAMEA4475696_0089"/>
<keyword evidence="2" id="KW-0560">Oxidoreductase</keyword>
<dbReference type="SUPFAM" id="SSF51735">
    <property type="entry name" value="NAD(P)-binding Rossmann-fold domains"/>
    <property type="match status" value="1"/>
</dbReference>
<proteinExistence type="inferred from homology"/>
<name>A0A239V6A9_9MICO</name>
<dbReference type="GeneID" id="63458403"/>
<dbReference type="STRING" id="1121387.GCA_000429885_00832"/>
<evidence type="ECO:0000256" key="2">
    <source>
        <dbReference type="ARBA" id="ARBA00023002"/>
    </source>
</evidence>
<dbReference type="Proteomes" id="UP000242637">
    <property type="component" value="Chromosome 1"/>
</dbReference>
<evidence type="ECO:0000313" key="4">
    <source>
        <dbReference type="Proteomes" id="UP000242637"/>
    </source>
</evidence>
<dbReference type="OrthoDB" id="4577644at2"/>
<reference evidence="3 4" key="1">
    <citation type="submission" date="2017-06" db="EMBL/GenBank/DDBJ databases">
        <authorList>
            <consortium name="Pathogen Informatics"/>
        </authorList>
    </citation>
    <scope>NUCLEOTIDE SEQUENCE [LARGE SCALE GENOMIC DNA]</scope>
    <source>
        <strain evidence="3 4">NCTC13039</strain>
    </source>
</reference>
<comment type="similarity">
    <text evidence="1">Belongs to the short-chain dehydrogenases/reductases (SDR) family.</text>
</comment>
<evidence type="ECO:0000256" key="1">
    <source>
        <dbReference type="ARBA" id="ARBA00006484"/>
    </source>
</evidence>
<dbReference type="PRINTS" id="PR00081">
    <property type="entry name" value="GDHRDH"/>
</dbReference>
<evidence type="ECO:0000313" key="3">
    <source>
        <dbReference type="EMBL" id="SNV16874.1"/>
    </source>
</evidence>
<dbReference type="AlphaFoldDB" id="A0A239V6A9"/>
<dbReference type="EMBL" id="LT906453">
    <property type="protein sequence ID" value="SNV16874.1"/>
    <property type="molecule type" value="Genomic_DNA"/>
</dbReference>
<dbReference type="NCBIfam" id="NF004846">
    <property type="entry name" value="PRK06197.1"/>
    <property type="match status" value="1"/>
</dbReference>
<dbReference type="Gene3D" id="3.40.50.720">
    <property type="entry name" value="NAD(P)-binding Rossmann-like Domain"/>
    <property type="match status" value="1"/>
</dbReference>
<keyword evidence="4" id="KW-1185">Reference proteome</keyword>
<protein>
    <submittedName>
        <fullName evidence="3">Short chain dehydrogenase</fullName>
    </submittedName>
</protein>
<accession>A0A239V6A9</accession>
<dbReference type="GO" id="GO:0016491">
    <property type="term" value="F:oxidoreductase activity"/>
    <property type="evidence" value="ECO:0007669"/>
    <property type="project" value="UniProtKB-KW"/>
</dbReference>